<reference evidence="3 4" key="1">
    <citation type="submission" date="2014-08" db="EMBL/GenBank/DDBJ databases">
        <title>Genome sequences of NCPPB Pectobacterium isolates.</title>
        <authorList>
            <person name="Glover R.H."/>
            <person name="Sapp M."/>
            <person name="Elphinstone J."/>
        </authorList>
    </citation>
    <scope>NUCLEOTIDE SEQUENCE [LARGE SCALE GENOMIC DNA]</scope>
    <source>
        <strain evidence="1 3">NCPPB 3701</strain>
        <strain evidence="2 4">NCPPB3702</strain>
    </source>
</reference>
<dbReference type="EMBL" id="JQOH01000003">
    <property type="protein sequence ID" value="KGA29360.1"/>
    <property type="molecule type" value="Genomic_DNA"/>
</dbReference>
<sequence>MNIKTNALAQDFDALDVTANSIFNFYTSYLKENNYCIFSNDDGKIKTEPSDVELNIFKGYFKCFLKQKLSIEKQNIY</sequence>
<keyword evidence="4" id="KW-1185">Reference proteome</keyword>
<evidence type="ECO:0000313" key="2">
    <source>
        <dbReference type="EMBL" id="KGA29360.1"/>
    </source>
</evidence>
<comment type="caution">
    <text evidence="1">The sequence shown here is derived from an EMBL/GenBank/DDBJ whole genome shotgun (WGS) entry which is preliminary data.</text>
</comment>
<organism evidence="1 3">
    <name type="scientific">Pectobacterium wasabiae</name>
    <dbReference type="NCBI Taxonomy" id="55208"/>
    <lineage>
        <taxon>Bacteria</taxon>
        <taxon>Pseudomonadati</taxon>
        <taxon>Pseudomonadota</taxon>
        <taxon>Gammaproteobacteria</taxon>
        <taxon>Enterobacterales</taxon>
        <taxon>Pectobacteriaceae</taxon>
        <taxon>Pectobacterium</taxon>
    </lineage>
</organism>
<proteinExistence type="predicted"/>
<protein>
    <submittedName>
        <fullName evidence="1">Uncharacterized protein</fullName>
    </submittedName>
</protein>
<dbReference type="AlphaFoldDB" id="A0AAW3EMZ1"/>
<accession>A0AAW3EMZ1</accession>
<gene>
    <name evidence="1" type="ORF">JV38_06045</name>
    <name evidence="2" type="ORF">KU73_09765</name>
</gene>
<dbReference type="RefSeq" id="WP_005975805.1">
    <property type="nucleotide sequence ID" value="NZ_JQHP01000002.1"/>
</dbReference>
<dbReference type="Proteomes" id="UP000029257">
    <property type="component" value="Unassembled WGS sequence"/>
</dbReference>
<name>A0AAW3EMZ1_9GAMM</name>
<dbReference type="EMBL" id="JQHP01000002">
    <property type="protein sequence ID" value="KFX09253.1"/>
    <property type="molecule type" value="Genomic_DNA"/>
</dbReference>
<evidence type="ECO:0000313" key="4">
    <source>
        <dbReference type="Proteomes" id="UP000029436"/>
    </source>
</evidence>
<dbReference type="Proteomes" id="UP000029436">
    <property type="component" value="Unassembled WGS sequence"/>
</dbReference>
<evidence type="ECO:0000313" key="1">
    <source>
        <dbReference type="EMBL" id="KFX09253.1"/>
    </source>
</evidence>
<evidence type="ECO:0000313" key="3">
    <source>
        <dbReference type="Proteomes" id="UP000029257"/>
    </source>
</evidence>